<dbReference type="PROSITE" id="PS51484">
    <property type="entry name" value="G8"/>
    <property type="match status" value="1"/>
</dbReference>
<dbReference type="Pfam" id="PF24606">
    <property type="entry name" value="CEMIP_beta-hel"/>
    <property type="match status" value="1"/>
</dbReference>
<dbReference type="InterPro" id="IPR055400">
    <property type="entry name" value="CEMIP_X"/>
</dbReference>
<evidence type="ECO:0000313" key="9">
    <source>
        <dbReference type="EMBL" id="KAF0730634.1"/>
    </source>
</evidence>
<evidence type="ECO:0000313" key="10">
    <source>
        <dbReference type="Proteomes" id="UP000481153"/>
    </source>
</evidence>
<dbReference type="InterPro" id="IPR019316">
    <property type="entry name" value="G8_domain"/>
</dbReference>
<keyword evidence="6" id="KW-0812">Transmembrane</keyword>
<dbReference type="VEuPathDB" id="FungiDB:AeMF1_009666"/>
<feature type="chain" id="PRO_5026212074" description="G8 domain-containing protein" evidence="7">
    <location>
        <begin position="19"/>
        <end position="1283"/>
    </location>
</feature>
<dbReference type="Pfam" id="PF10162">
    <property type="entry name" value="G8"/>
    <property type="match status" value="1"/>
</dbReference>
<feature type="signal peptide" evidence="7">
    <location>
        <begin position="1"/>
        <end position="18"/>
    </location>
</feature>
<evidence type="ECO:0000256" key="3">
    <source>
        <dbReference type="ARBA" id="ARBA00023180"/>
    </source>
</evidence>
<comment type="caution">
    <text evidence="9">The sequence shown here is derived from an EMBL/GenBank/DDBJ whole genome shotgun (WGS) entry which is preliminary data.</text>
</comment>
<comment type="similarity">
    <text evidence="1">Belongs to the CEMIP family.</text>
</comment>
<accession>A0A6G0WT51</accession>
<dbReference type="PANTHER" id="PTHR15535">
    <property type="entry name" value="TRANSMEMBRANE PROTEIN 2-RELATED"/>
    <property type="match status" value="1"/>
</dbReference>
<dbReference type="PANTHER" id="PTHR15535:SF17">
    <property type="entry name" value="TRANSMEMBRANE PROTEIN"/>
    <property type="match status" value="1"/>
</dbReference>
<proteinExistence type="inferred from homology"/>
<keyword evidence="2" id="KW-0378">Hydrolase</keyword>
<dbReference type="InterPro" id="IPR012334">
    <property type="entry name" value="Pectin_lyas_fold"/>
</dbReference>
<evidence type="ECO:0000256" key="7">
    <source>
        <dbReference type="SAM" id="SignalP"/>
    </source>
</evidence>
<dbReference type="InterPro" id="IPR052252">
    <property type="entry name" value="CEMIP/CEMIP2"/>
</dbReference>
<reference evidence="9 10" key="1">
    <citation type="submission" date="2019-07" db="EMBL/GenBank/DDBJ databases">
        <title>Genomics analysis of Aphanomyces spp. identifies a new class of oomycete effector associated with host adaptation.</title>
        <authorList>
            <person name="Gaulin E."/>
        </authorList>
    </citation>
    <scope>NUCLEOTIDE SEQUENCE [LARGE SCALE GENOMIC DNA]</scope>
    <source>
        <strain evidence="9 10">ATCC 201684</strain>
    </source>
</reference>
<dbReference type="Proteomes" id="UP000481153">
    <property type="component" value="Unassembled WGS sequence"/>
</dbReference>
<organism evidence="9 10">
    <name type="scientific">Aphanomyces euteiches</name>
    <dbReference type="NCBI Taxonomy" id="100861"/>
    <lineage>
        <taxon>Eukaryota</taxon>
        <taxon>Sar</taxon>
        <taxon>Stramenopiles</taxon>
        <taxon>Oomycota</taxon>
        <taxon>Saprolegniomycetes</taxon>
        <taxon>Saprolegniales</taxon>
        <taxon>Verrucalvaceae</taxon>
        <taxon>Aphanomyces</taxon>
    </lineage>
</organism>
<evidence type="ECO:0000256" key="2">
    <source>
        <dbReference type="ARBA" id="ARBA00022801"/>
    </source>
</evidence>
<keyword evidence="10" id="KW-1185">Reference proteome</keyword>
<evidence type="ECO:0000256" key="1">
    <source>
        <dbReference type="ARBA" id="ARBA00007586"/>
    </source>
</evidence>
<evidence type="ECO:0000256" key="5">
    <source>
        <dbReference type="SAM" id="MobiDB-lite"/>
    </source>
</evidence>
<protein>
    <recommendedName>
        <fullName evidence="8">G8 domain-containing protein</fullName>
    </recommendedName>
</protein>
<evidence type="ECO:0000256" key="6">
    <source>
        <dbReference type="SAM" id="Phobius"/>
    </source>
</evidence>
<feature type="transmembrane region" description="Helical" evidence="6">
    <location>
        <begin position="1227"/>
        <end position="1246"/>
    </location>
</feature>
<dbReference type="Gene3D" id="2.160.20.10">
    <property type="entry name" value="Single-stranded right-handed beta-helix, Pectin lyase-like"/>
    <property type="match status" value="1"/>
</dbReference>
<gene>
    <name evidence="9" type="ORF">Ae201684_012053</name>
</gene>
<evidence type="ECO:0000259" key="8">
    <source>
        <dbReference type="PROSITE" id="PS51484"/>
    </source>
</evidence>
<keyword evidence="6" id="KW-0472">Membrane</keyword>
<feature type="compositionally biased region" description="Low complexity" evidence="5">
    <location>
        <begin position="1089"/>
        <end position="1111"/>
    </location>
</feature>
<keyword evidence="6" id="KW-1133">Transmembrane helix</keyword>
<evidence type="ECO:0000256" key="4">
    <source>
        <dbReference type="ARBA" id="ARBA00023295"/>
    </source>
</evidence>
<feature type="domain" description="G8" evidence="8">
    <location>
        <begin position="32"/>
        <end position="152"/>
    </location>
</feature>
<sequence>MQPPSSFTIAMRVALVSAAIVAAAVVANAAVVVWDNTQVVGDVVVGAGQSVVLRNRNVIRGQLSIAAGGSIVADPTTDVYLEFANLEINGTLAIGSSSALYTKTATLAFNCECPSRYPAADDRRYGINVRSGGRLQLYGAKGTTLPWTRLAANAFETADCITLADDVAAKGWTIGDTIVITSTDFDPFLTERRTITGFRSTCVEIDSPLRFMHYGDFAQGVDQRAEVGLLDRSIRLVGCTNNGNIGGHAKFNPGFASAQLHGVGVQYFGQGDIIGRYPIHFHVAGNVAATQSFVNSSAVYDSNMRAITIHGTQSVVVERNVAYNITGHAIFLEDGAEFNNTFRRNLVAMVRQKASGAFRLGSDALAGLSGFWITNADNTFQDNVVAGVEGSAYWLHTRAQAKLLSFRTGLYPNLAPYLVPFRLFDGNRAHSVWNGFRIDSVDFDADDEPTQDYGGAVSVAYQPTALTLLSNFLVHHARQGGWFRIFEIVLDRWQVADCQEGIQFLTTGNTATIPINGTVRNSHFVGSSSNRGNQYTSAWQSVNYVEARSQSAMLLTDINKMGITLYDGPHYIENTVFENYISYPCFNYYTPAFGARAFNTFMMASTTRVTNVSFINTDYRFFMGDRVSDGGKTTLIQDQDGSISGQRGAVVLPDWDFYYTPTCIRNASYGLACPQRYNNIEIVQIDGDANNVAKYGELYVLRTDVDRGNPVAPGLSFQGQYIPAAGGYLYHPSLSVGATYAMSFTKRTPQTLRVNLVNGKRLDTHTIAVCYPAGTRITSVVDALTGQSIAKASTLKDTSCVNCFFYDTTTAVLMLRLQQRNVRANPNFPCPATGCEGLIVQASNLGATLGVSDCTTRAAPLLLRDSAWMQTSFSDFESFSLNLPINLDWCRIGDPCLEAIDVGNREIGILAYSDPNCNGIGCYSSKCRYCKLSFSQSQLPFLPCPFETKAPQKPVTAAPTTTPPASRDAAACSSLVSTGDTIAGISAIPDTTCATSNNTTGCFLSKCRFCMAQSTPQSRIYQSCSAAPPTCADLVSDGDKSGGVSAVTDLSCPTSTLAGCFRDTCRFCQVYPTKQSWHFAPCPVPETTPAPVSTTSSPTQTPRPSTTMTTARPTTTIATTTVRPTTAAPSPPTTTPTPAIKCTVSPGDANIGLSAFYDPACAGGGLGCYSGTCRFCQAAPTTKPATYMPCPTRSPSSNTKDAVAMVQGTLSHGSQPSSMSFMSSKTFGVAIALASTVVALVALFIARGNRRRQQNAAQAANQSVLTDIPGELPVVEVPAQSIL</sequence>
<dbReference type="GO" id="GO:0016798">
    <property type="term" value="F:hydrolase activity, acting on glycosyl bonds"/>
    <property type="evidence" value="ECO:0007669"/>
    <property type="project" value="UniProtKB-KW"/>
</dbReference>
<dbReference type="InterPro" id="IPR055401">
    <property type="entry name" value="CEMIP_beta-hel_dom"/>
</dbReference>
<name>A0A6G0WT51_9STRA</name>
<dbReference type="EMBL" id="VJMJ01000153">
    <property type="protein sequence ID" value="KAF0730634.1"/>
    <property type="molecule type" value="Genomic_DNA"/>
</dbReference>
<dbReference type="Pfam" id="PF24605">
    <property type="entry name" value="CEMIP_X"/>
    <property type="match status" value="1"/>
</dbReference>
<feature type="region of interest" description="Disordered" evidence="5">
    <location>
        <begin position="1088"/>
        <end position="1111"/>
    </location>
</feature>
<keyword evidence="7" id="KW-0732">Signal</keyword>
<dbReference type="SMART" id="SM01225">
    <property type="entry name" value="G8"/>
    <property type="match status" value="1"/>
</dbReference>
<keyword evidence="3" id="KW-0325">Glycoprotein</keyword>
<keyword evidence="4" id="KW-0326">Glycosidase</keyword>